<evidence type="ECO:0000313" key="3">
    <source>
        <dbReference type="Proteomes" id="UP001058974"/>
    </source>
</evidence>
<organism evidence="2 3">
    <name type="scientific">Pisum sativum</name>
    <name type="common">Garden pea</name>
    <name type="synonym">Lathyrus oleraceus</name>
    <dbReference type="NCBI Taxonomy" id="3888"/>
    <lineage>
        <taxon>Eukaryota</taxon>
        <taxon>Viridiplantae</taxon>
        <taxon>Streptophyta</taxon>
        <taxon>Embryophyta</taxon>
        <taxon>Tracheophyta</taxon>
        <taxon>Spermatophyta</taxon>
        <taxon>Magnoliopsida</taxon>
        <taxon>eudicotyledons</taxon>
        <taxon>Gunneridae</taxon>
        <taxon>Pentapetalae</taxon>
        <taxon>rosids</taxon>
        <taxon>fabids</taxon>
        <taxon>Fabales</taxon>
        <taxon>Fabaceae</taxon>
        <taxon>Papilionoideae</taxon>
        <taxon>50 kb inversion clade</taxon>
        <taxon>NPAAA clade</taxon>
        <taxon>Hologalegina</taxon>
        <taxon>IRL clade</taxon>
        <taxon>Fabeae</taxon>
        <taxon>Lathyrus</taxon>
    </lineage>
</organism>
<comment type="caution">
    <text evidence="2">The sequence shown here is derived from an EMBL/GenBank/DDBJ whole genome shotgun (WGS) entry which is preliminary data.</text>
</comment>
<sequence>KGKRELKSQNPALALIPNFENQKTLMDLEDEEWELCCDDGLVYKRKRGRFNPPPESSSVADEKRLENLRRERKKQTLLKLKSKFEKEIVHWENLSNTLRALRISSSTQLQQLQEKQQIQDQTPSLPSTSSSLTQSSLLDDLLFQVEAQEAIIHDISNLCDVAEAICFKQEQALFDLQIWSTPLDLMQVLSYED</sequence>
<protein>
    <submittedName>
        <fullName evidence="2">Uncharacterized protein</fullName>
    </submittedName>
</protein>
<evidence type="ECO:0000313" key="2">
    <source>
        <dbReference type="EMBL" id="KAI5442251.1"/>
    </source>
</evidence>
<dbReference type="Gramene" id="Psat01G0135200-T1">
    <property type="protein sequence ID" value="KAI5442251.1"/>
    <property type="gene ID" value="KIW84_011352"/>
</dbReference>
<accession>A0A9D5BEP9</accession>
<keyword evidence="3" id="KW-1185">Reference proteome</keyword>
<dbReference type="AlphaFoldDB" id="A0A9D5BEP9"/>
<evidence type="ECO:0000256" key="1">
    <source>
        <dbReference type="SAM" id="MobiDB-lite"/>
    </source>
</evidence>
<feature type="non-terminal residue" evidence="2">
    <location>
        <position position="1"/>
    </location>
</feature>
<gene>
    <name evidence="2" type="ORF">KIW84_011352</name>
</gene>
<dbReference type="PANTHER" id="PTHR35737">
    <property type="entry name" value="CRYPTIC LOCI REGULATOR"/>
    <property type="match status" value="1"/>
</dbReference>
<dbReference type="PANTHER" id="PTHR35737:SF1">
    <property type="entry name" value="CRYPTIC LOCI REGULATOR"/>
    <property type="match status" value="1"/>
</dbReference>
<name>A0A9D5BEP9_PEA</name>
<proteinExistence type="predicted"/>
<dbReference type="Proteomes" id="UP001058974">
    <property type="component" value="Chromosome 1"/>
</dbReference>
<feature type="region of interest" description="Disordered" evidence="1">
    <location>
        <begin position="46"/>
        <end position="66"/>
    </location>
</feature>
<dbReference type="EMBL" id="JAMSHJ010000001">
    <property type="protein sequence ID" value="KAI5442251.1"/>
    <property type="molecule type" value="Genomic_DNA"/>
</dbReference>
<reference evidence="2 3" key="1">
    <citation type="journal article" date="2022" name="Nat. Genet.">
        <title>Improved pea reference genome and pan-genome highlight genomic features and evolutionary characteristics.</title>
        <authorList>
            <person name="Yang T."/>
            <person name="Liu R."/>
            <person name="Luo Y."/>
            <person name="Hu S."/>
            <person name="Wang D."/>
            <person name="Wang C."/>
            <person name="Pandey M.K."/>
            <person name="Ge S."/>
            <person name="Xu Q."/>
            <person name="Li N."/>
            <person name="Li G."/>
            <person name="Huang Y."/>
            <person name="Saxena R.K."/>
            <person name="Ji Y."/>
            <person name="Li M."/>
            <person name="Yan X."/>
            <person name="He Y."/>
            <person name="Liu Y."/>
            <person name="Wang X."/>
            <person name="Xiang C."/>
            <person name="Varshney R.K."/>
            <person name="Ding H."/>
            <person name="Gao S."/>
            <person name="Zong X."/>
        </authorList>
    </citation>
    <scope>NUCLEOTIDE SEQUENCE [LARGE SCALE GENOMIC DNA]</scope>
    <source>
        <strain evidence="2 3">cv. Zhongwan 6</strain>
    </source>
</reference>